<evidence type="ECO:0000313" key="3">
    <source>
        <dbReference type="EMBL" id="NYD31965.1"/>
    </source>
</evidence>
<evidence type="ECO:0000256" key="1">
    <source>
        <dbReference type="SAM" id="MobiDB-lite"/>
    </source>
</evidence>
<feature type="region of interest" description="Disordered" evidence="1">
    <location>
        <begin position="98"/>
        <end position="128"/>
    </location>
</feature>
<dbReference type="InterPro" id="IPR023808">
    <property type="entry name" value="Nitrile_Hydratase_acc_put"/>
</dbReference>
<evidence type="ECO:0000313" key="4">
    <source>
        <dbReference type="Proteomes" id="UP000582231"/>
    </source>
</evidence>
<accession>A0A852RLQ3</accession>
<dbReference type="EMBL" id="JACCBF010000001">
    <property type="protein sequence ID" value="NYD31965.1"/>
    <property type="molecule type" value="Genomic_DNA"/>
</dbReference>
<dbReference type="Gene3D" id="1.10.472.20">
    <property type="entry name" value="Nitrile hydratase, beta subunit"/>
    <property type="match status" value="1"/>
</dbReference>
<dbReference type="GO" id="GO:0018822">
    <property type="term" value="F:nitrile hydratase activity"/>
    <property type="evidence" value="ECO:0007669"/>
    <property type="project" value="UniProtKB-EC"/>
</dbReference>
<comment type="caution">
    <text evidence="3">The sequence shown here is derived from an EMBL/GenBank/DDBJ whole genome shotgun (WGS) entry which is preliminary data.</text>
</comment>
<sequence>MDELIGDLPGRSNDLAFDEPWELRAFALVVAAHEAGGYAWAEFQQELIASIREWEESADDTDASWSYYQHWVRALESVLAGRGAVDRNAVDRRTCDVLATPKNRNHHEPHYEPIAVDPARTTSIPEAP</sequence>
<keyword evidence="4" id="KW-1185">Reference proteome</keyword>
<reference evidence="3 4" key="1">
    <citation type="submission" date="2020-07" db="EMBL/GenBank/DDBJ databases">
        <title>Sequencing the genomes of 1000 actinobacteria strains.</title>
        <authorList>
            <person name="Klenk H.-P."/>
        </authorList>
    </citation>
    <scope>NUCLEOTIDE SEQUENCE [LARGE SCALE GENOMIC DNA]</scope>
    <source>
        <strain evidence="3 4">DSM 19082</strain>
    </source>
</reference>
<gene>
    <name evidence="3" type="ORF">BJ958_003511</name>
</gene>
<name>A0A852RLQ3_9ACTN</name>
<organism evidence="3 4">
    <name type="scientific">Nocardioides kongjuensis</name>
    <dbReference type="NCBI Taxonomy" id="349522"/>
    <lineage>
        <taxon>Bacteria</taxon>
        <taxon>Bacillati</taxon>
        <taxon>Actinomycetota</taxon>
        <taxon>Actinomycetes</taxon>
        <taxon>Propionibacteriales</taxon>
        <taxon>Nocardioidaceae</taxon>
        <taxon>Nocardioides</taxon>
    </lineage>
</organism>
<dbReference type="InterPro" id="IPR008990">
    <property type="entry name" value="Elect_transpt_acc-like_dom_sf"/>
</dbReference>
<dbReference type="RefSeq" id="WP_218865836.1">
    <property type="nucleotide sequence ID" value="NZ_BAABEF010000001.1"/>
</dbReference>
<keyword evidence="3" id="KW-0456">Lyase</keyword>
<proteinExistence type="predicted"/>
<dbReference type="EC" id="4.2.1.84" evidence="3"/>
<dbReference type="Proteomes" id="UP000582231">
    <property type="component" value="Unassembled WGS sequence"/>
</dbReference>
<dbReference type="Pfam" id="PF21006">
    <property type="entry name" value="NHase_beta_N"/>
    <property type="match status" value="1"/>
</dbReference>
<evidence type="ECO:0000259" key="2">
    <source>
        <dbReference type="Pfam" id="PF21006"/>
    </source>
</evidence>
<protein>
    <submittedName>
        <fullName evidence="3">Nitrile hydratase</fullName>
        <ecNumber evidence="3">4.2.1.84</ecNumber>
    </submittedName>
</protein>
<dbReference type="AlphaFoldDB" id="A0A852RLQ3"/>
<dbReference type="NCBIfam" id="TIGR03889">
    <property type="entry name" value="nitrile_acc"/>
    <property type="match status" value="1"/>
</dbReference>
<dbReference type="InterPro" id="IPR042262">
    <property type="entry name" value="CN_hydtase_beta_C"/>
</dbReference>
<dbReference type="SUPFAM" id="SSF50090">
    <property type="entry name" value="Electron transport accessory proteins"/>
    <property type="match status" value="1"/>
</dbReference>
<dbReference type="InterPro" id="IPR049054">
    <property type="entry name" value="CN_hydtase_beta-like_N"/>
</dbReference>
<feature type="domain" description="Nitrile hydratase beta subunit-like N-terminal" evidence="2">
    <location>
        <begin position="12"/>
        <end position="104"/>
    </location>
</feature>